<dbReference type="Gene3D" id="1.10.240.10">
    <property type="entry name" value="Tyrosyl-Transfer RNA Synthetase"/>
    <property type="match status" value="1"/>
</dbReference>
<feature type="region of interest" description="Disordered" evidence="9">
    <location>
        <begin position="90"/>
        <end position="115"/>
    </location>
</feature>
<dbReference type="SUPFAM" id="SSF52374">
    <property type="entry name" value="Nucleotidylyl transferase"/>
    <property type="match status" value="1"/>
</dbReference>
<dbReference type="InterPro" id="IPR014729">
    <property type="entry name" value="Rossmann-like_a/b/a_fold"/>
</dbReference>
<evidence type="ECO:0000313" key="11">
    <source>
        <dbReference type="Proteomes" id="UP000002700"/>
    </source>
</evidence>
<dbReference type="Proteomes" id="UP000002700">
    <property type="component" value="Chromosome I"/>
</dbReference>
<dbReference type="InterPro" id="IPR050203">
    <property type="entry name" value="Trp-tRNA_synthetase"/>
</dbReference>
<keyword evidence="4 8" id="KW-0067">ATP-binding</keyword>
<comment type="function">
    <text evidence="8">Catalyzes the attachment of tryptophan to tRNA(Trp).</text>
</comment>
<comment type="subunit">
    <text evidence="8">Homodimer.</text>
</comment>
<dbReference type="EMBL" id="CP000124">
    <property type="protein sequence ID" value="ABA48736.1"/>
    <property type="molecule type" value="Genomic_DNA"/>
</dbReference>
<keyword evidence="5 8" id="KW-0648">Protein biosynthesis</keyword>
<comment type="caution">
    <text evidence="8">Lacks conserved residue(s) required for the propagation of feature annotation.</text>
</comment>
<dbReference type="GO" id="GO:0006436">
    <property type="term" value="P:tryptophanyl-tRNA aminoacylation"/>
    <property type="evidence" value="ECO:0007669"/>
    <property type="project" value="UniProtKB-UniRule"/>
</dbReference>
<feature type="compositionally biased region" description="Basic residues" evidence="9">
    <location>
        <begin position="132"/>
        <end position="151"/>
    </location>
</feature>
<gene>
    <name evidence="10" type="primary">trpS-1</name>
    <name evidence="8" type="synonym">trpS</name>
    <name evidence="10" type="ordered locus">BURPS1710b_2701</name>
</gene>
<comment type="subcellular location">
    <subcellularLocation>
        <location evidence="8">Cytoplasm</location>
    </subcellularLocation>
</comment>
<feature type="binding site" evidence="8">
    <location>
        <begin position="383"/>
        <end position="385"/>
    </location>
    <ligand>
        <name>ATP</name>
        <dbReference type="ChEBI" id="CHEBI:30616"/>
    </ligand>
</feature>
<reference evidence="10 11" key="1">
    <citation type="submission" date="2005-09" db="EMBL/GenBank/DDBJ databases">
        <authorList>
            <person name="Woods D.E."/>
            <person name="Nierman W.C."/>
        </authorList>
    </citation>
    <scope>NUCLEOTIDE SEQUENCE [LARGE SCALE GENOMIC DNA]</scope>
    <source>
        <strain evidence="10 11">1710b</strain>
    </source>
</reference>
<dbReference type="HOGENOM" id="CLU_029244_0_0_4"/>
<feature type="binding site" evidence="8">
    <location>
        <begin position="498"/>
        <end position="502"/>
    </location>
    <ligand>
        <name>ATP</name>
        <dbReference type="ChEBI" id="CHEBI:30616"/>
    </ligand>
</feature>
<dbReference type="HAMAP" id="MF_00140_B">
    <property type="entry name" value="Trp_tRNA_synth_B"/>
    <property type="match status" value="1"/>
</dbReference>
<evidence type="ECO:0000256" key="4">
    <source>
        <dbReference type="ARBA" id="ARBA00022840"/>
    </source>
</evidence>
<evidence type="ECO:0000256" key="6">
    <source>
        <dbReference type="ARBA" id="ARBA00023146"/>
    </source>
</evidence>
<feature type="region of interest" description="Disordered" evidence="9">
    <location>
        <begin position="132"/>
        <end position="161"/>
    </location>
</feature>
<dbReference type="InterPro" id="IPR002306">
    <property type="entry name" value="Trp-tRNA-ligase"/>
</dbReference>
<organism evidence="10 11">
    <name type="scientific">Burkholderia pseudomallei (strain 1710b)</name>
    <dbReference type="NCBI Taxonomy" id="320372"/>
    <lineage>
        <taxon>Bacteria</taxon>
        <taxon>Pseudomonadati</taxon>
        <taxon>Pseudomonadota</taxon>
        <taxon>Betaproteobacteria</taxon>
        <taxon>Burkholderiales</taxon>
        <taxon>Burkholderiaceae</taxon>
        <taxon>Burkholderia</taxon>
        <taxon>pseudomallei group</taxon>
    </lineage>
</organism>
<dbReference type="PRINTS" id="PR01039">
    <property type="entry name" value="TRNASYNTHTRP"/>
</dbReference>
<evidence type="ECO:0000256" key="5">
    <source>
        <dbReference type="ARBA" id="ARBA00022917"/>
    </source>
</evidence>
<keyword evidence="8" id="KW-0963">Cytoplasm</keyword>
<dbReference type="NCBIfam" id="NF008922">
    <property type="entry name" value="PRK12283.1"/>
    <property type="match status" value="1"/>
</dbReference>
<dbReference type="GO" id="GO:0005524">
    <property type="term" value="F:ATP binding"/>
    <property type="evidence" value="ECO:0007669"/>
    <property type="project" value="UniProtKB-UniRule"/>
</dbReference>
<keyword evidence="2 8" id="KW-0436">Ligase</keyword>
<dbReference type="InterPro" id="IPR002305">
    <property type="entry name" value="aa-tRNA-synth_Ic"/>
</dbReference>
<dbReference type="CDD" id="cd00806">
    <property type="entry name" value="TrpRS_core"/>
    <property type="match status" value="1"/>
</dbReference>
<dbReference type="Pfam" id="PF00579">
    <property type="entry name" value="tRNA-synt_1b"/>
    <property type="match status" value="2"/>
</dbReference>
<dbReference type="PROSITE" id="PS00178">
    <property type="entry name" value="AA_TRNA_LIGASE_I"/>
    <property type="match status" value="1"/>
</dbReference>
<keyword evidence="6 8" id="KW-0030">Aminoacyl-tRNA synthetase</keyword>
<evidence type="ECO:0000256" key="9">
    <source>
        <dbReference type="SAM" id="MobiDB-lite"/>
    </source>
</evidence>
<dbReference type="GO" id="GO:0005829">
    <property type="term" value="C:cytosol"/>
    <property type="evidence" value="ECO:0007669"/>
    <property type="project" value="TreeGrafter"/>
</dbReference>
<keyword evidence="3 8" id="KW-0547">Nucleotide-binding</keyword>
<evidence type="ECO:0000256" key="7">
    <source>
        <dbReference type="ARBA" id="ARBA00049929"/>
    </source>
</evidence>
<evidence type="ECO:0000256" key="1">
    <source>
        <dbReference type="ARBA" id="ARBA00005594"/>
    </source>
</evidence>
<feature type="binding site" evidence="8">
    <location>
        <position position="371"/>
    </location>
    <ligand>
        <name>L-tryptophan</name>
        <dbReference type="ChEBI" id="CHEBI:57912"/>
    </ligand>
</feature>
<dbReference type="FunFam" id="1.10.240.10:FF:000005">
    <property type="entry name" value="Tryptophan--tRNA ligase"/>
    <property type="match status" value="1"/>
</dbReference>
<feature type="region of interest" description="Disordered" evidence="9">
    <location>
        <begin position="32"/>
        <end position="72"/>
    </location>
</feature>
<dbReference type="InterPro" id="IPR024109">
    <property type="entry name" value="Trp-tRNA-ligase_bac-type"/>
</dbReference>
<proteinExistence type="inferred from homology"/>
<dbReference type="AlphaFoldDB" id="Q3JQR6"/>
<name>Q3JQR6_BURP1</name>
<dbReference type="EnsemblBacteria" id="ABA48736">
    <property type="protein sequence ID" value="ABA48736"/>
    <property type="gene ID" value="BURPS1710b_2701"/>
</dbReference>
<feature type="binding site" evidence="8">
    <location>
        <begin position="244"/>
        <end position="246"/>
    </location>
    <ligand>
        <name>ATP</name>
        <dbReference type="ChEBI" id="CHEBI:30616"/>
    </ligand>
</feature>
<dbReference type="Gene3D" id="3.40.50.620">
    <property type="entry name" value="HUPs"/>
    <property type="match status" value="1"/>
</dbReference>
<dbReference type="EC" id="6.1.1.2" evidence="8"/>
<dbReference type="KEGG" id="bpm:BURPS1710b_2701"/>
<feature type="binding site" evidence="8">
    <location>
        <begin position="252"/>
        <end position="253"/>
    </location>
    <ligand>
        <name>ATP</name>
        <dbReference type="ChEBI" id="CHEBI:30616"/>
    </ligand>
</feature>
<evidence type="ECO:0000256" key="3">
    <source>
        <dbReference type="ARBA" id="ARBA00022741"/>
    </source>
</evidence>
<evidence type="ECO:0000313" key="10">
    <source>
        <dbReference type="EMBL" id="ABA48736.1"/>
    </source>
</evidence>
<dbReference type="PANTHER" id="PTHR43766">
    <property type="entry name" value="TRYPTOPHAN--TRNA LIGASE, MITOCHONDRIAL"/>
    <property type="match status" value="1"/>
</dbReference>
<dbReference type="NCBIfam" id="TIGR00233">
    <property type="entry name" value="trpS"/>
    <property type="match status" value="1"/>
</dbReference>
<evidence type="ECO:0000256" key="2">
    <source>
        <dbReference type="ARBA" id="ARBA00022598"/>
    </source>
</evidence>
<dbReference type="PANTHER" id="PTHR43766:SF1">
    <property type="entry name" value="TRYPTOPHAN--TRNA LIGASE, MITOCHONDRIAL"/>
    <property type="match status" value="1"/>
</dbReference>
<comment type="catalytic activity">
    <reaction evidence="7 8">
        <text>tRNA(Trp) + L-tryptophan + ATP = L-tryptophyl-tRNA(Trp) + AMP + diphosphate + H(+)</text>
        <dbReference type="Rhea" id="RHEA:24080"/>
        <dbReference type="Rhea" id="RHEA-COMP:9671"/>
        <dbReference type="Rhea" id="RHEA-COMP:9705"/>
        <dbReference type="ChEBI" id="CHEBI:15378"/>
        <dbReference type="ChEBI" id="CHEBI:30616"/>
        <dbReference type="ChEBI" id="CHEBI:33019"/>
        <dbReference type="ChEBI" id="CHEBI:57912"/>
        <dbReference type="ChEBI" id="CHEBI:78442"/>
        <dbReference type="ChEBI" id="CHEBI:78535"/>
        <dbReference type="ChEBI" id="CHEBI:456215"/>
        <dbReference type="EC" id="6.1.1.2"/>
    </reaction>
</comment>
<protein>
    <recommendedName>
        <fullName evidence="8">Tryptophan--tRNA ligase</fullName>
        <ecNumber evidence="8">6.1.1.2</ecNumber>
    </recommendedName>
    <alternativeName>
        <fullName evidence="8">Tryptophanyl-tRNA synthetase</fullName>
        <shortName evidence="8">TrpRS</shortName>
    </alternativeName>
</protein>
<accession>Q3JQR6</accession>
<comment type="similarity">
    <text evidence="1 8">Belongs to the class-I aminoacyl-tRNA synthetase family.</text>
</comment>
<sequence length="633" mass="71160">MPLVTITRYGCFFPDTDDCRLRTARGLRDHAARGRPRLCRSPAGRQHRVHDGPRVVQPDAPHRSVRHDRDSARAVLPHERRVPVRLREARARHVPQSAQSSLGKPLGRARGAGLQFRPGADLGLREHRPRRAGGRRAVLHAHGRSGRRRESRARGAEPLSAAAARRRARARGAAAAEAIDRAVSARAVRLLHRARARRDGPADETLAAAAGGRRLCRRDGHPDSFRLALLTTIMFPDRIFSGMRPTGSLHLGHYHGVLKNWVKLQSEYPCFFCVVDWHALTTHYETPEVIEKNVWDVLIDWLASGIDPAQATLFIQSKVPEHAELALLLGMSTPLGWLERVPTYKEQIEKLKDKDLSTYGFLGYPVLMAADILLYRGSLVPVGEDQVPHVEMTREIARRFNYLYGREPGFEEKALEAAKKLGGKRAKLYHELRNAYQQEGDDEALEQARAMLQESQSLSMSDRERLFGYLEGARKIILVEPQALLTEASRMPGLDGQKMSKSYGNTIGLREDAETITKKVRTMPTDPARVRRSDPGDPDKCPVWQLHQVYTDETTHEWVQQGCRSAGIGCLDCKQPVVEGILREQQPMLERAQKYMDDPSLLRAIVADGCDKARKHATETMRDVREAMGLSYS</sequence>
<feature type="short sequence motif" description="'HIGH' region" evidence="8">
    <location>
        <begin position="245"/>
        <end position="253"/>
    </location>
</feature>
<evidence type="ECO:0000256" key="8">
    <source>
        <dbReference type="HAMAP-Rule" id="MF_00140"/>
    </source>
</evidence>
<dbReference type="InterPro" id="IPR001412">
    <property type="entry name" value="aa-tRNA-synth_I_CS"/>
</dbReference>
<dbReference type="GO" id="GO:0004830">
    <property type="term" value="F:tryptophan-tRNA ligase activity"/>
    <property type="evidence" value="ECO:0007669"/>
    <property type="project" value="UniProtKB-UniRule"/>
</dbReference>
<feature type="short sequence motif" description="'KMSKS' region" evidence="8">
    <location>
        <begin position="498"/>
        <end position="502"/>
    </location>
</feature>